<accession>A0A7C9ASQ6</accession>
<sequence length="160" mass="18473">MEEPKAKNGSGGTSQEMKRGSKKLTEYLFYASIFYPIWICSARKAQSRGASSPDKPKTIRTHILSLLSQDEPETKASTTKAYTMSKRANIETLEIRESRMIRFRRYYGKTLIRFQDKQTFSASNDWICNGLIKNPRKTTQIPTFVYNRSRKTVSRITSLK</sequence>
<proteinExistence type="predicted"/>
<evidence type="ECO:0000313" key="1">
    <source>
        <dbReference type="EMBL" id="MBA4672995.1"/>
    </source>
</evidence>
<dbReference type="EMBL" id="GISG01257210">
    <property type="protein sequence ID" value="MBA4672995.1"/>
    <property type="molecule type" value="Transcribed_RNA"/>
</dbReference>
<organism evidence="1">
    <name type="scientific">Opuntia streptacantha</name>
    <name type="common">Prickly pear cactus</name>
    <name type="synonym">Opuntia cardona</name>
    <dbReference type="NCBI Taxonomy" id="393608"/>
    <lineage>
        <taxon>Eukaryota</taxon>
        <taxon>Viridiplantae</taxon>
        <taxon>Streptophyta</taxon>
        <taxon>Embryophyta</taxon>
        <taxon>Tracheophyta</taxon>
        <taxon>Spermatophyta</taxon>
        <taxon>Magnoliopsida</taxon>
        <taxon>eudicotyledons</taxon>
        <taxon>Gunneridae</taxon>
        <taxon>Pentapetalae</taxon>
        <taxon>Caryophyllales</taxon>
        <taxon>Cactineae</taxon>
        <taxon>Cactaceae</taxon>
        <taxon>Opuntioideae</taxon>
        <taxon>Opuntia</taxon>
    </lineage>
</organism>
<reference evidence="1" key="1">
    <citation type="journal article" date="2013" name="J. Plant Res.">
        <title>Effect of fungi and light on seed germination of three Opuntia species from semiarid lands of central Mexico.</title>
        <authorList>
            <person name="Delgado-Sanchez P."/>
            <person name="Jimenez-Bremont J.F."/>
            <person name="Guerrero-Gonzalez Mde L."/>
            <person name="Flores J."/>
        </authorList>
    </citation>
    <scope>NUCLEOTIDE SEQUENCE</scope>
    <source>
        <tissue evidence="1">Cladode</tissue>
    </source>
</reference>
<protein>
    <submittedName>
        <fullName evidence="1">Uncharacterized protein</fullName>
    </submittedName>
</protein>
<dbReference type="AlphaFoldDB" id="A0A7C9ASQ6"/>
<reference evidence="1" key="2">
    <citation type="submission" date="2020-07" db="EMBL/GenBank/DDBJ databases">
        <authorList>
            <person name="Vera ALvarez R."/>
            <person name="Arias-Moreno D.M."/>
            <person name="Jimenez-Jacinto V."/>
            <person name="Jimenez-Bremont J.F."/>
            <person name="Swaminathan K."/>
            <person name="Moose S.P."/>
            <person name="Guerrero-Gonzalez M.L."/>
            <person name="Marino-Ramirez L."/>
            <person name="Landsman D."/>
            <person name="Rodriguez-Kessler M."/>
            <person name="Delgado-Sanchez P."/>
        </authorList>
    </citation>
    <scope>NUCLEOTIDE SEQUENCE</scope>
    <source>
        <tissue evidence="1">Cladode</tissue>
    </source>
</reference>
<name>A0A7C9ASQ6_OPUST</name>